<evidence type="ECO:0008006" key="4">
    <source>
        <dbReference type="Google" id="ProtNLM"/>
    </source>
</evidence>
<organism evidence="2 3">
    <name type="scientific">Halogranum amylolyticum</name>
    <dbReference type="NCBI Taxonomy" id="660520"/>
    <lineage>
        <taxon>Archaea</taxon>
        <taxon>Methanobacteriati</taxon>
        <taxon>Methanobacteriota</taxon>
        <taxon>Stenosarchaea group</taxon>
        <taxon>Halobacteria</taxon>
        <taxon>Halobacteriales</taxon>
        <taxon>Haloferacaceae</taxon>
    </lineage>
</organism>
<dbReference type="PROSITE" id="PS51257">
    <property type="entry name" value="PROKAR_LIPOPROTEIN"/>
    <property type="match status" value="1"/>
</dbReference>
<evidence type="ECO:0000313" key="2">
    <source>
        <dbReference type="EMBL" id="SEO82440.1"/>
    </source>
</evidence>
<dbReference type="RefSeq" id="WP_089824564.1">
    <property type="nucleotide sequence ID" value="NZ_FODV01000005.1"/>
</dbReference>
<feature type="compositionally biased region" description="Low complexity" evidence="1">
    <location>
        <begin position="166"/>
        <end position="180"/>
    </location>
</feature>
<sequence length="180" mass="18789">MRPTAVFVTLLFLSGCLTGVPSGGEPETGEASVAHAVESPTTSAGGADDVRLLSRSDVQNRLAERGEDPETYEFGLFYVDADGTWYRADPNGTVSAVAPDGDVVPGIVVDDPSRTPANERIDVAAADRPAYVWKVTKRADPPTTVVVDADSGETLGVWTVPGGGRAPPSTATAMATTERR</sequence>
<feature type="region of interest" description="Disordered" evidence="1">
    <location>
        <begin position="157"/>
        <end position="180"/>
    </location>
</feature>
<gene>
    <name evidence="2" type="ORF">SAMN04487948_105341</name>
</gene>
<dbReference type="AlphaFoldDB" id="A0A1H8SUL0"/>
<dbReference type="Proteomes" id="UP000199126">
    <property type="component" value="Unassembled WGS sequence"/>
</dbReference>
<dbReference type="OrthoDB" id="382943at2157"/>
<evidence type="ECO:0000313" key="3">
    <source>
        <dbReference type="Proteomes" id="UP000199126"/>
    </source>
</evidence>
<accession>A0A1H8SUL0</accession>
<keyword evidence="3" id="KW-1185">Reference proteome</keyword>
<proteinExistence type="predicted"/>
<evidence type="ECO:0000256" key="1">
    <source>
        <dbReference type="SAM" id="MobiDB-lite"/>
    </source>
</evidence>
<protein>
    <recommendedName>
        <fullName evidence="4">Peptidase propeptide and YPEB domain-containing protein</fullName>
    </recommendedName>
</protein>
<dbReference type="EMBL" id="FODV01000005">
    <property type="protein sequence ID" value="SEO82440.1"/>
    <property type="molecule type" value="Genomic_DNA"/>
</dbReference>
<name>A0A1H8SUL0_9EURY</name>
<reference evidence="3" key="1">
    <citation type="submission" date="2016-10" db="EMBL/GenBank/DDBJ databases">
        <authorList>
            <person name="Varghese N."/>
            <person name="Submissions S."/>
        </authorList>
    </citation>
    <scope>NUCLEOTIDE SEQUENCE [LARGE SCALE GENOMIC DNA]</scope>
    <source>
        <strain evidence="3">CGMCC 1.10121</strain>
    </source>
</reference>